<comment type="caution">
    <text evidence="1">The sequence shown here is derived from an EMBL/GenBank/DDBJ whole genome shotgun (WGS) entry which is preliminary data.</text>
</comment>
<proteinExistence type="predicted"/>
<dbReference type="Proteomes" id="UP000004814">
    <property type="component" value="Unassembled WGS sequence"/>
</dbReference>
<accession>B1T328</accession>
<name>B1T328_9BURK</name>
<reference evidence="1 2" key="1">
    <citation type="submission" date="2008-03" db="EMBL/GenBank/DDBJ databases">
        <title>Sequencing of the draft genome and assembly of Burkholderia ambifaria MEX-5.</title>
        <authorList>
            <consortium name="US DOE Joint Genome Institute (JGI-PGF)"/>
            <person name="Copeland A."/>
            <person name="Lucas S."/>
            <person name="Lapidus A."/>
            <person name="Glavina del Rio T."/>
            <person name="Dalin E."/>
            <person name="Tice H."/>
            <person name="Bruce D."/>
            <person name="Goodwin L."/>
            <person name="Pitluck S."/>
            <person name="Larimer F."/>
            <person name="Land M.L."/>
            <person name="Hauser L."/>
            <person name="Tiedje J."/>
            <person name="Richardson P."/>
        </authorList>
    </citation>
    <scope>NUCLEOTIDE SEQUENCE [LARGE SCALE GENOMIC DNA]</scope>
    <source>
        <strain evidence="1 2">MEX-5</strain>
    </source>
</reference>
<dbReference type="PATRIC" id="fig|396597.7.peg.5986"/>
<protein>
    <submittedName>
        <fullName evidence="1">Uncharacterized protein</fullName>
    </submittedName>
</protein>
<dbReference type="RefSeq" id="WP_006758147.1">
    <property type="nucleotide sequence ID" value="NZ_ABLK01000053.1"/>
</dbReference>
<dbReference type="AlphaFoldDB" id="B1T328"/>
<organism evidence="1 2">
    <name type="scientific">Burkholderia ambifaria MEX-5</name>
    <dbReference type="NCBI Taxonomy" id="396597"/>
    <lineage>
        <taxon>Bacteria</taxon>
        <taxon>Pseudomonadati</taxon>
        <taxon>Pseudomonadota</taxon>
        <taxon>Betaproteobacteria</taxon>
        <taxon>Burkholderiales</taxon>
        <taxon>Burkholderiaceae</taxon>
        <taxon>Burkholderia</taxon>
        <taxon>Burkholderia cepacia complex</taxon>
    </lineage>
</organism>
<evidence type="ECO:0000313" key="1">
    <source>
        <dbReference type="EMBL" id="EDT42033.1"/>
    </source>
</evidence>
<gene>
    <name evidence="1" type="ORF">BamMEX5DRAFT_2194</name>
</gene>
<evidence type="ECO:0000313" key="2">
    <source>
        <dbReference type="Proteomes" id="UP000004814"/>
    </source>
</evidence>
<sequence>MSNHKLDLLENAMDSLAEALTKFEQGDNGDLKAYKFCVLHMAHFIELIFKHYITEKHALLIYMNPFESNLKPEKARTIGLWEAVNFINNEEKDTVSGDFRKDLEWLKKLRNDIEHHKFEMDVETARTTIGRLFRAVLEFLEYNSDVDIEPAIPQNAMDTFKVLSDEYQFKLKDALRKADAVEKDNPQDPSDPDAPEVRIDCEDCGNFTMVLNDASGTGYRCTFCDNEDGDNIPTNCSICGVACLTGDLDYWEVEGGKPEGRCYYCSGRYAADRDRDRD</sequence>
<dbReference type="EMBL" id="ABLK01000053">
    <property type="protein sequence ID" value="EDT42033.1"/>
    <property type="molecule type" value="Genomic_DNA"/>
</dbReference>